<evidence type="ECO:0000313" key="2">
    <source>
        <dbReference type="EMBL" id="MBT0768130.1"/>
    </source>
</evidence>
<comment type="caution">
    <text evidence="2">The sequence shown here is derived from an EMBL/GenBank/DDBJ whole genome shotgun (WGS) entry which is preliminary data.</text>
</comment>
<evidence type="ECO:0000256" key="1">
    <source>
        <dbReference type="SAM" id="MobiDB-lite"/>
    </source>
</evidence>
<gene>
    <name evidence="2" type="ORF">KIH74_04305</name>
</gene>
<sequence>MAEPDYSSGNNFGFTPDRWVKDDPRNGERFYSGTTSMYDLDNGKTDFHSMQIDLMAVIASNQRDGALRSSAAIWGRIADLIESLRSGLETAGNGMISGWDPAVTVAAANFYEHVGAGTWSLADWVTYARDNQTAVSQMAEQVLSAKKQMKTIYQSYLSEYNAKMKAADEAIDPQEALSLGTKSGSPYGVVGVGIGQEILKKNLIEEANDIRDRYTKQAADVMTKLADNYIANASAMDEGQTYQGPTESATPIGVLLKQLRSGGGGNGLSGLPGGGGVRNALADGSAARQRQLDAARKKAEEARRKAAEQLRKQKEELQKQLDQTKKPTDEGSSNPPKDLGDPLTSDELLNQGPGTSPQNQSATDTKNLGNPLTAEELLNQGGKSPAGATDPLNGAVPLTTRQLLASNPGNPGGQERSGTTNGNAPHFGNPAGFNTGGPGESGIGSGRPGGLSGVPGAGLPGAGGPGGLPTSGSPRSFGTGGGPGSAGSRQSLMGRLTSGGGPGGTGSGFPPGLGSRGGSAGGAPGGPGAGRPGQPGQNGRAGQGGPGGRGQGGQNGRRPGDPDEREPSATSYRADSEEYLGDVPNGPQQLLGAPRPPASFGQGPGPGLPGRTQRTRRSPEDELTGRRKKSILEDDELLSAPAERRPDLTGRRAFGDGEEPGKVETVGIGDLLRGGQAAPPVTTTERGRRPEAPVTEETGAEQYWEVDVPERIVAPQEQEAAERRGRALGPSS</sequence>
<reference evidence="2 3" key="1">
    <citation type="submission" date="2021-05" db="EMBL/GenBank/DDBJ databases">
        <title>Kineosporia and Streptomyces sp. nov. two new marine actinobacteria isolated from Coral.</title>
        <authorList>
            <person name="Buangrab K."/>
            <person name="Sutthacheep M."/>
            <person name="Yeemin T."/>
            <person name="Harunari E."/>
            <person name="Igarashi Y."/>
            <person name="Kanchanasin P."/>
            <person name="Tanasupawat S."/>
            <person name="Phongsopitanun W."/>
        </authorList>
    </citation>
    <scope>NUCLEOTIDE SEQUENCE [LARGE SCALE GENOMIC DNA]</scope>
    <source>
        <strain evidence="2 3">J2-2</strain>
    </source>
</reference>
<proteinExistence type="predicted"/>
<dbReference type="RefSeq" id="WP_214154384.1">
    <property type="nucleotide sequence ID" value="NZ_JAHBAY010000001.1"/>
</dbReference>
<feature type="compositionally biased region" description="Gly residues" evidence="1">
    <location>
        <begin position="434"/>
        <end position="469"/>
    </location>
</feature>
<organism evidence="2 3">
    <name type="scientific">Kineosporia corallincola</name>
    <dbReference type="NCBI Taxonomy" id="2835133"/>
    <lineage>
        <taxon>Bacteria</taxon>
        <taxon>Bacillati</taxon>
        <taxon>Actinomycetota</taxon>
        <taxon>Actinomycetes</taxon>
        <taxon>Kineosporiales</taxon>
        <taxon>Kineosporiaceae</taxon>
        <taxon>Kineosporia</taxon>
    </lineage>
</organism>
<feature type="compositionally biased region" description="Basic and acidic residues" evidence="1">
    <location>
        <begin position="558"/>
        <end position="567"/>
    </location>
</feature>
<feature type="compositionally biased region" description="Gly residues" evidence="1">
    <location>
        <begin position="539"/>
        <end position="555"/>
    </location>
</feature>
<dbReference type="Proteomes" id="UP001197247">
    <property type="component" value="Unassembled WGS sequence"/>
</dbReference>
<evidence type="ECO:0000313" key="3">
    <source>
        <dbReference type="Proteomes" id="UP001197247"/>
    </source>
</evidence>
<name>A0ABS5TAP0_9ACTN</name>
<feature type="region of interest" description="Disordered" evidence="1">
    <location>
        <begin position="279"/>
        <end position="732"/>
    </location>
</feature>
<feature type="compositionally biased region" description="Basic and acidic residues" evidence="1">
    <location>
        <begin position="290"/>
        <end position="329"/>
    </location>
</feature>
<feature type="compositionally biased region" description="Polar residues" evidence="1">
    <location>
        <begin position="399"/>
        <end position="409"/>
    </location>
</feature>
<feature type="compositionally biased region" description="Gly residues" evidence="1">
    <location>
        <begin position="497"/>
        <end position="533"/>
    </location>
</feature>
<feature type="compositionally biased region" description="Polar residues" evidence="1">
    <location>
        <begin position="352"/>
        <end position="370"/>
    </location>
</feature>
<feature type="compositionally biased region" description="Low complexity" evidence="1">
    <location>
        <begin position="486"/>
        <end position="496"/>
    </location>
</feature>
<evidence type="ECO:0008006" key="4">
    <source>
        <dbReference type="Google" id="ProtNLM"/>
    </source>
</evidence>
<feature type="compositionally biased region" description="Basic and acidic residues" evidence="1">
    <location>
        <begin position="642"/>
        <end position="662"/>
    </location>
</feature>
<dbReference type="EMBL" id="JAHBAY010000001">
    <property type="protein sequence ID" value="MBT0768130.1"/>
    <property type="molecule type" value="Genomic_DNA"/>
</dbReference>
<accession>A0ABS5TAP0</accession>
<keyword evidence="3" id="KW-1185">Reference proteome</keyword>
<protein>
    <recommendedName>
        <fullName evidence="4">PPE family protein</fullName>
    </recommendedName>
</protein>